<feature type="compositionally biased region" description="Low complexity" evidence="1">
    <location>
        <begin position="19"/>
        <end position="40"/>
    </location>
</feature>
<sequence>MSSNFKGNNLRSDDVRFRTSSSTSEISSSSTSKLSSLSTLYGSDDEDFSSPSAEVVTCAPVPTKDEFEMETEEETEEEKEEETDDDKDDETWTPKPIGTSSSTPSTKKTSVNRGEPVRHCIIGLVSPKTYELISKKEFGVRKEVNESKEQVNKGKERVNESKELVNKGKRKMYD</sequence>
<feature type="compositionally biased region" description="Acidic residues" evidence="1">
    <location>
        <begin position="67"/>
        <end position="91"/>
    </location>
</feature>
<organism evidence="2 3">
    <name type="scientific">Tanacetum coccineum</name>
    <dbReference type="NCBI Taxonomy" id="301880"/>
    <lineage>
        <taxon>Eukaryota</taxon>
        <taxon>Viridiplantae</taxon>
        <taxon>Streptophyta</taxon>
        <taxon>Embryophyta</taxon>
        <taxon>Tracheophyta</taxon>
        <taxon>Spermatophyta</taxon>
        <taxon>Magnoliopsida</taxon>
        <taxon>eudicotyledons</taxon>
        <taxon>Gunneridae</taxon>
        <taxon>Pentapetalae</taxon>
        <taxon>asterids</taxon>
        <taxon>campanulids</taxon>
        <taxon>Asterales</taxon>
        <taxon>Asteraceae</taxon>
        <taxon>Asteroideae</taxon>
        <taxon>Anthemideae</taxon>
        <taxon>Anthemidinae</taxon>
        <taxon>Tanacetum</taxon>
    </lineage>
</organism>
<proteinExistence type="predicted"/>
<protein>
    <submittedName>
        <fullName evidence="2">Uncharacterized protein</fullName>
    </submittedName>
</protein>
<feature type="region of interest" description="Disordered" evidence="1">
    <location>
        <begin position="1"/>
        <end position="115"/>
    </location>
</feature>
<evidence type="ECO:0000313" key="3">
    <source>
        <dbReference type="Proteomes" id="UP001151760"/>
    </source>
</evidence>
<name>A0ABQ5I8M1_9ASTR</name>
<reference evidence="2" key="2">
    <citation type="submission" date="2022-01" db="EMBL/GenBank/DDBJ databases">
        <authorList>
            <person name="Yamashiro T."/>
            <person name="Shiraishi A."/>
            <person name="Satake H."/>
            <person name="Nakayama K."/>
        </authorList>
    </citation>
    <scope>NUCLEOTIDE SEQUENCE</scope>
</reference>
<evidence type="ECO:0000313" key="2">
    <source>
        <dbReference type="EMBL" id="GJT96482.1"/>
    </source>
</evidence>
<comment type="caution">
    <text evidence="2">The sequence shown here is derived from an EMBL/GenBank/DDBJ whole genome shotgun (WGS) entry which is preliminary data.</text>
</comment>
<feature type="compositionally biased region" description="Low complexity" evidence="1">
    <location>
        <begin position="93"/>
        <end position="109"/>
    </location>
</feature>
<evidence type="ECO:0000256" key="1">
    <source>
        <dbReference type="SAM" id="MobiDB-lite"/>
    </source>
</evidence>
<feature type="compositionally biased region" description="Polar residues" evidence="1">
    <location>
        <begin position="1"/>
        <end position="10"/>
    </location>
</feature>
<dbReference type="Proteomes" id="UP001151760">
    <property type="component" value="Unassembled WGS sequence"/>
</dbReference>
<feature type="region of interest" description="Disordered" evidence="1">
    <location>
        <begin position="141"/>
        <end position="174"/>
    </location>
</feature>
<reference evidence="2" key="1">
    <citation type="journal article" date="2022" name="Int. J. Mol. Sci.">
        <title>Draft Genome of Tanacetum Coccineum: Genomic Comparison of Closely Related Tanacetum-Family Plants.</title>
        <authorList>
            <person name="Yamashiro T."/>
            <person name="Shiraishi A."/>
            <person name="Nakayama K."/>
            <person name="Satake H."/>
        </authorList>
    </citation>
    <scope>NUCLEOTIDE SEQUENCE</scope>
</reference>
<gene>
    <name evidence="2" type="ORF">Tco_1092000</name>
</gene>
<dbReference type="EMBL" id="BQNB010020485">
    <property type="protein sequence ID" value="GJT96482.1"/>
    <property type="molecule type" value="Genomic_DNA"/>
</dbReference>
<keyword evidence="3" id="KW-1185">Reference proteome</keyword>
<accession>A0ABQ5I8M1</accession>